<dbReference type="RefSeq" id="WP_221238548.1">
    <property type="nucleotide sequence ID" value="NZ_JACIGK010000040.1"/>
</dbReference>
<organism evidence="6 7">
    <name type="scientific">Roseospira visakhapatnamensis</name>
    <dbReference type="NCBI Taxonomy" id="390880"/>
    <lineage>
        <taxon>Bacteria</taxon>
        <taxon>Pseudomonadati</taxon>
        <taxon>Pseudomonadota</taxon>
        <taxon>Alphaproteobacteria</taxon>
        <taxon>Rhodospirillales</taxon>
        <taxon>Rhodospirillaceae</taxon>
        <taxon>Roseospira</taxon>
    </lineage>
</organism>
<evidence type="ECO:0000313" key="7">
    <source>
        <dbReference type="Proteomes" id="UP000554286"/>
    </source>
</evidence>
<dbReference type="InterPro" id="IPR050707">
    <property type="entry name" value="HTH_MetabolicPath_Reg"/>
</dbReference>
<dbReference type="Proteomes" id="UP000554286">
    <property type="component" value="Unassembled WGS sequence"/>
</dbReference>
<keyword evidence="2 6" id="KW-0238">DNA-binding</keyword>
<evidence type="ECO:0000256" key="1">
    <source>
        <dbReference type="ARBA" id="ARBA00023015"/>
    </source>
</evidence>
<gene>
    <name evidence="6" type="ORF">GGD89_003614</name>
</gene>
<dbReference type="GO" id="GO:0003677">
    <property type="term" value="F:DNA binding"/>
    <property type="evidence" value="ECO:0007669"/>
    <property type="project" value="UniProtKB-KW"/>
</dbReference>
<feature type="domain" description="HTH iclR-type" evidence="4">
    <location>
        <begin position="15"/>
        <end position="74"/>
    </location>
</feature>
<dbReference type="SMART" id="SM00346">
    <property type="entry name" value="HTH_ICLR"/>
    <property type="match status" value="1"/>
</dbReference>
<dbReference type="InterPro" id="IPR014757">
    <property type="entry name" value="Tscrpt_reg_IclR_C"/>
</dbReference>
<dbReference type="Gene3D" id="3.30.450.40">
    <property type="match status" value="1"/>
</dbReference>
<dbReference type="Pfam" id="PF09339">
    <property type="entry name" value="HTH_IclR"/>
    <property type="match status" value="1"/>
</dbReference>
<dbReference type="InterPro" id="IPR036390">
    <property type="entry name" value="WH_DNA-bd_sf"/>
</dbReference>
<dbReference type="InterPro" id="IPR005471">
    <property type="entry name" value="Tscrpt_reg_IclR_N"/>
</dbReference>
<protein>
    <submittedName>
        <fullName evidence="6">DNA-binding IclR family transcriptional regulator</fullName>
    </submittedName>
</protein>
<dbReference type="InterPro" id="IPR029016">
    <property type="entry name" value="GAF-like_dom_sf"/>
</dbReference>
<dbReference type="SUPFAM" id="SSF46785">
    <property type="entry name" value="Winged helix' DNA-binding domain"/>
    <property type="match status" value="1"/>
</dbReference>
<dbReference type="PROSITE" id="PS51077">
    <property type="entry name" value="HTH_ICLR"/>
    <property type="match status" value="1"/>
</dbReference>
<evidence type="ECO:0000259" key="5">
    <source>
        <dbReference type="PROSITE" id="PS51078"/>
    </source>
</evidence>
<feature type="domain" description="IclR-ED" evidence="5">
    <location>
        <begin position="75"/>
        <end position="261"/>
    </location>
</feature>
<keyword evidence="7" id="KW-1185">Reference proteome</keyword>
<reference evidence="6 7" key="1">
    <citation type="submission" date="2020-08" db="EMBL/GenBank/DDBJ databases">
        <title>Genome sequencing of Purple Non-Sulfur Bacteria from various extreme environments.</title>
        <authorList>
            <person name="Mayer M."/>
        </authorList>
    </citation>
    <scope>NUCLEOTIDE SEQUENCE [LARGE SCALE GENOMIC DNA]</scope>
    <source>
        <strain evidence="6 7">JA131</strain>
    </source>
</reference>
<dbReference type="Gene3D" id="1.10.10.10">
    <property type="entry name" value="Winged helix-like DNA-binding domain superfamily/Winged helix DNA-binding domain"/>
    <property type="match status" value="1"/>
</dbReference>
<proteinExistence type="predicted"/>
<dbReference type="PANTHER" id="PTHR30136">
    <property type="entry name" value="HELIX-TURN-HELIX TRANSCRIPTIONAL REGULATOR, ICLR FAMILY"/>
    <property type="match status" value="1"/>
</dbReference>
<dbReference type="InterPro" id="IPR036388">
    <property type="entry name" value="WH-like_DNA-bd_sf"/>
</dbReference>
<accession>A0A7W6RHA3</accession>
<evidence type="ECO:0000313" key="6">
    <source>
        <dbReference type="EMBL" id="MBB4267961.1"/>
    </source>
</evidence>
<dbReference type="EMBL" id="JACIGK010000040">
    <property type="protein sequence ID" value="MBB4267961.1"/>
    <property type="molecule type" value="Genomic_DNA"/>
</dbReference>
<dbReference type="PROSITE" id="PS51078">
    <property type="entry name" value="ICLR_ED"/>
    <property type="match status" value="1"/>
</dbReference>
<dbReference type="AlphaFoldDB" id="A0A7W6RHA3"/>
<keyword evidence="3" id="KW-0804">Transcription</keyword>
<evidence type="ECO:0000256" key="2">
    <source>
        <dbReference type="ARBA" id="ARBA00023125"/>
    </source>
</evidence>
<dbReference type="SUPFAM" id="SSF55781">
    <property type="entry name" value="GAF domain-like"/>
    <property type="match status" value="1"/>
</dbReference>
<dbReference type="Pfam" id="PF01614">
    <property type="entry name" value="IclR_C"/>
    <property type="match status" value="1"/>
</dbReference>
<dbReference type="GO" id="GO:0003700">
    <property type="term" value="F:DNA-binding transcription factor activity"/>
    <property type="evidence" value="ECO:0007669"/>
    <property type="project" value="TreeGrafter"/>
</dbReference>
<dbReference type="PANTHER" id="PTHR30136:SF35">
    <property type="entry name" value="HTH-TYPE TRANSCRIPTIONAL REGULATOR RV1719"/>
    <property type="match status" value="1"/>
</dbReference>
<dbReference type="GO" id="GO:0045892">
    <property type="term" value="P:negative regulation of DNA-templated transcription"/>
    <property type="evidence" value="ECO:0007669"/>
    <property type="project" value="TreeGrafter"/>
</dbReference>
<keyword evidence="1" id="KW-0805">Transcription regulation</keyword>
<evidence type="ECO:0000259" key="4">
    <source>
        <dbReference type="PROSITE" id="PS51077"/>
    </source>
</evidence>
<name>A0A7W6RHA3_9PROT</name>
<sequence length="264" mass="28793">MSPSDSQRKPPVAGTQTLMRGLTVLELVANGVRDVKGLSSAMGTTRGTMHRMLSSLVADGYLHHIPYGGYFLGPKLIRLGMAALEERPVVALAKPHIEALARSTGDTIHLGVLDGSDVLYLDKISGSRGLLMRSRIGQHMPLATSGLGKALMLDLPAERWKDFYDRATLLKRQAGGRPNPIPWARYADQMKTYRETGWVYDLEENETDIRCVAAPIRDVSGRVVASVSVTSAILYMPDDRMAQLGPQVRATAEAISVDLGWGRP</sequence>
<evidence type="ECO:0000256" key="3">
    <source>
        <dbReference type="ARBA" id="ARBA00023163"/>
    </source>
</evidence>
<comment type="caution">
    <text evidence="6">The sequence shown here is derived from an EMBL/GenBank/DDBJ whole genome shotgun (WGS) entry which is preliminary data.</text>
</comment>